<feature type="transmembrane region" description="Helical" evidence="1">
    <location>
        <begin position="41"/>
        <end position="60"/>
    </location>
</feature>
<name>A0ABV3U9M9_9GAMM</name>
<keyword evidence="1" id="KW-0812">Transmembrane</keyword>
<organism evidence="2 3">
    <name type="scientific">Zhongshania guokunii</name>
    <dbReference type="NCBI Taxonomy" id="641783"/>
    <lineage>
        <taxon>Bacteria</taxon>
        <taxon>Pseudomonadati</taxon>
        <taxon>Pseudomonadota</taxon>
        <taxon>Gammaproteobacteria</taxon>
        <taxon>Cellvibrionales</taxon>
        <taxon>Spongiibacteraceae</taxon>
        <taxon>Zhongshania</taxon>
    </lineage>
</organism>
<feature type="transmembrane region" description="Helical" evidence="1">
    <location>
        <begin position="423"/>
        <end position="442"/>
    </location>
</feature>
<sequence length="485" mass="55422">MHILSRTQQIGASVFGLTLSSIAQAHSFGEPYTLPMPYWMYIYGAIAALVLSFLILGFFYRAEQASRPHKQWPIGHPRLFKFARAIKLSTLLKSIVLLSFGLAIVSGLIGNQDRYRNFNMTFFWISFALGASYLSAAFGNWYQYLNPWRVMLAPLKRFSQGRQTYPSQLAYWPAVGLYMAFICLELFGNTKPFSLSLILISYTIINTLAVWRYGSQNWFKYGELFSVMFQLIAKMAPLHYQPSAEGKYKLQLRMPFSGLLEQRVEHGSLLVFLLFMLSSTAYDGLRETSLWFNLFWKDPLHILEPLLGEHPLYAYLSLRPWYIGFETVCLLLSPFLYLGLFRLFLWLGKLITQTKLSVSELALRFGYSLLPIALVYHITHYYTLLLSQGLKIRGLISDPFGWGWNLFGTAISGRLPVLPDMGFIWNSQVWLILIGHVASVYLAHAEALRSFPSQRQASLSQLPMLLLMVIFTGAGLWILAQPLQG</sequence>
<evidence type="ECO:0000313" key="2">
    <source>
        <dbReference type="EMBL" id="MEX1670136.1"/>
    </source>
</evidence>
<comment type="caution">
    <text evidence="2">The sequence shown here is derived from an EMBL/GenBank/DDBJ whole genome shotgun (WGS) entry which is preliminary data.</text>
</comment>
<feature type="transmembrane region" description="Helical" evidence="1">
    <location>
        <begin position="321"/>
        <end position="340"/>
    </location>
</feature>
<keyword evidence="1" id="KW-1133">Transmembrane helix</keyword>
<evidence type="ECO:0000256" key="1">
    <source>
        <dbReference type="SAM" id="Phobius"/>
    </source>
</evidence>
<evidence type="ECO:0000313" key="3">
    <source>
        <dbReference type="Proteomes" id="UP001557485"/>
    </source>
</evidence>
<feature type="transmembrane region" description="Helical" evidence="1">
    <location>
        <begin position="264"/>
        <end position="282"/>
    </location>
</feature>
<keyword evidence="1" id="KW-0472">Membrane</keyword>
<accession>A0ABV3U9M9</accession>
<feature type="transmembrane region" description="Helical" evidence="1">
    <location>
        <begin position="361"/>
        <end position="379"/>
    </location>
</feature>
<dbReference type="EMBL" id="JBFRYA010000013">
    <property type="protein sequence ID" value="MEX1670136.1"/>
    <property type="molecule type" value="Genomic_DNA"/>
</dbReference>
<dbReference type="Proteomes" id="UP001557485">
    <property type="component" value="Unassembled WGS sequence"/>
</dbReference>
<feature type="transmembrane region" description="Helical" evidence="1">
    <location>
        <begin position="122"/>
        <end position="142"/>
    </location>
</feature>
<proteinExistence type="predicted"/>
<dbReference type="RefSeq" id="WP_368382503.1">
    <property type="nucleotide sequence ID" value="NZ_JBFRYA010000013.1"/>
</dbReference>
<protein>
    <recommendedName>
        <fullName evidence="4">Fenitrothion hydrolase FedB</fullName>
    </recommendedName>
</protein>
<feature type="transmembrane region" description="Helical" evidence="1">
    <location>
        <begin position="169"/>
        <end position="187"/>
    </location>
</feature>
<feature type="transmembrane region" description="Helical" evidence="1">
    <location>
        <begin position="462"/>
        <end position="480"/>
    </location>
</feature>
<evidence type="ECO:0008006" key="4">
    <source>
        <dbReference type="Google" id="ProtNLM"/>
    </source>
</evidence>
<feature type="transmembrane region" description="Helical" evidence="1">
    <location>
        <begin position="91"/>
        <end position="110"/>
    </location>
</feature>
<feature type="transmembrane region" description="Helical" evidence="1">
    <location>
        <begin position="193"/>
        <end position="211"/>
    </location>
</feature>
<reference evidence="2 3" key="1">
    <citation type="journal article" date="2011" name="Int. J. Syst. Evol. Microbiol.">
        <title>Zhongshania antarctica gen. nov., sp. nov. and Zhongshania guokunii sp. nov., gammaproteobacteria respectively isolated from coastal attached (fast) ice and surface seawater of the Antarctic.</title>
        <authorList>
            <person name="Li H.J."/>
            <person name="Zhang X.Y."/>
            <person name="Chen C.X."/>
            <person name="Zhang Y.J."/>
            <person name="Gao Z.M."/>
            <person name="Yu Y."/>
            <person name="Chen X.L."/>
            <person name="Chen B."/>
            <person name="Zhang Y.Z."/>
        </authorList>
    </citation>
    <scope>NUCLEOTIDE SEQUENCE [LARGE SCALE GENOMIC DNA]</scope>
    <source>
        <strain evidence="2 3">ZS6-22T</strain>
    </source>
</reference>
<gene>
    <name evidence="2" type="ORF">AB4876_14540</name>
</gene>
<keyword evidence="3" id="KW-1185">Reference proteome</keyword>